<dbReference type="InterPro" id="IPR044618">
    <property type="entry name" value="NdhT-like"/>
</dbReference>
<dbReference type="FunCoup" id="D8TAY2">
    <property type="interactions" value="493"/>
</dbReference>
<dbReference type="EMBL" id="GL377705">
    <property type="protein sequence ID" value="EFJ06206.1"/>
    <property type="molecule type" value="Genomic_DNA"/>
</dbReference>
<gene>
    <name evidence="4" type="ORF">SELMODRAFT_448880</name>
</gene>
<dbReference type="STRING" id="88036.D8TAY2"/>
<feature type="region of interest" description="Disordered" evidence="1">
    <location>
        <begin position="1"/>
        <end position="87"/>
    </location>
</feature>
<keyword evidence="2" id="KW-0812">Transmembrane</keyword>
<evidence type="ECO:0000259" key="3">
    <source>
        <dbReference type="PROSITE" id="PS50076"/>
    </source>
</evidence>
<feature type="compositionally biased region" description="Low complexity" evidence="1">
    <location>
        <begin position="71"/>
        <end position="80"/>
    </location>
</feature>
<dbReference type="PRINTS" id="PR00625">
    <property type="entry name" value="JDOMAIN"/>
</dbReference>
<protein>
    <recommendedName>
        <fullName evidence="3">J domain-containing protein</fullName>
    </recommendedName>
</protein>
<dbReference type="PANTHER" id="PTHR45283:SF1">
    <property type="entry name" value="NAD(P)H-QUINONE OXIDOREDUCTASE SUBUNIT T, CHLOROPLASTIC"/>
    <property type="match status" value="1"/>
</dbReference>
<dbReference type="OrthoDB" id="445556at2759"/>
<evidence type="ECO:0000256" key="1">
    <source>
        <dbReference type="SAM" id="MobiDB-lite"/>
    </source>
</evidence>
<dbReference type="AlphaFoldDB" id="D8TAY2"/>
<dbReference type="SMART" id="SM00271">
    <property type="entry name" value="DnaJ"/>
    <property type="match status" value="1"/>
</dbReference>
<evidence type="ECO:0000313" key="4">
    <source>
        <dbReference type="EMBL" id="EFJ06206.1"/>
    </source>
</evidence>
<dbReference type="Proteomes" id="UP000001514">
    <property type="component" value="Unassembled WGS sequence"/>
</dbReference>
<name>D8TAY2_SELML</name>
<dbReference type="CDD" id="cd06257">
    <property type="entry name" value="DnaJ"/>
    <property type="match status" value="1"/>
</dbReference>
<dbReference type="InterPro" id="IPR001623">
    <property type="entry name" value="DnaJ_domain"/>
</dbReference>
<dbReference type="Gramene" id="EFJ06206">
    <property type="protein sequence ID" value="EFJ06206"/>
    <property type="gene ID" value="SELMODRAFT_448880"/>
</dbReference>
<dbReference type="eggNOG" id="KOG0715">
    <property type="taxonomic scope" value="Eukaryota"/>
</dbReference>
<dbReference type="HOGENOM" id="CLU_081125_0_0_1"/>
<dbReference type="KEGG" id="smo:SELMODRAFT_448880"/>
<dbReference type="InParanoid" id="D8TAY2"/>
<dbReference type="Pfam" id="PF00226">
    <property type="entry name" value="DnaJ"/>
    <property type="match status" value="1"/>
</dbReference>
<evidence type="ECO:0000313" key="5">
    <source>
        <dbReference type="Proteomes" id="UP000001514"/>
    </source>
</evidence>
<feature type="domain" description="J" evidence="3">
    <location>
        <begin position="103"/>
        <end position="169"/>
    </location>
</feature>
<keyword evidence="5" id="KW-1185">Reference proteome</keyword>
<evidence type="ECO:0000256" key="2">
    <source>
        <dbReference type="SAM" id="Phobius"/>
    </source>
</evidence>
<dbReference type="PANTHER" id="PTHR45283">
    <property type="entry name" value="NAD(P)H-QUINONE OXIDOREDUCTASE SUBUNIT T, CHLOROPLASTIC"/>
    <property type="match status" value="1"/>
</dbReference>
<accession>D8TAY2</accession>
<feature type="transmembrane region" description="Helical" evidence="2">
    <location>
        <begin position="229"/>
        <end position="249"/>
    </location>
</feature>
<dbReference type="PROSITE" id="PS50076">
    <property type="entry name" value="DNAJ_2"/>
    <property type="match status" value="1"/>
</dbReference>
<dbReference type="Gene3D" id="1.10.287.110">
    <property type="entry name" value="DnaJ domain"/>
    <property type="match status" value="1"/>
</dbReference>
<reference evidence="4 5" key="1">
    <citation type="journal article" date="2011" name="Science">
        <title>The Selaginella genome identifies genetic changes associated with the evolution of vascular plants.</title>
        <authorList>
            <person name="Banks J.A."/>
            <person name="Nishiyama T."/>
            <person name="Hasebe M."/>
            <person name="Bowman J.L."/>
            <person name="Gribskov M."/>
            <person name="dePamphilis C."/>
            <person name="Albert V.A."/>
            <person name="Aono N."/>
            <person name="Aoyama T."/>
            <person name="Ambrose B.A."/>
            <person name="Ashton N.W."/>
            <person name="Axtell M.J."/>
            <person name="Barker E."/>
            <person name="Barker M.S."/>
            <person name="Bennetzen J.L."/>
            <person name="Bonawitz N.D."/>
            <person name="Chapple C."/>
            <person name="Cheng C."/>
            <person name="Correa L.G."/>
            <person name="Dacre M."/>
            <person name="DeBarry J."/>
            <person name="Dreyer I."/>
            <person name="Elias M."/>
            <person name="Engstrom E.M."/>
            <person name="Estelle M."/>
            <person name="Feng L."/>
            <person name="Finet C."/>
            <person name="Floyd S.K."/>
            <person name="Frommer W.B."/>
            <person name="Fujita T."/>
            <person name="Gramzow L."/>
            <person name="Gutensohn M."/>
            <person name="Harholt J."/>
            <person name="Hattori M."/>
            <person name="Heyl A."/>
            <person name="Hirai T."/>
            <person name="Hiwatashi Y."/>
            <person name="Ishikawa M."/>
            <person name="Iwata M."/>
            <person name="Karol K.G."/>
            <person name="Koehler B."/>
            <person name="Kolukisaoglu U."/>
            <person name="Kubo M."/>
            <person name="Kurata T."/>
            <person name="Lalonde S."/>
            <person name="Li K."/>
            <person name="Li Y."/>
            <person name="Litt A."/>
            <person name="Lyons E."/>
            <person name="Manning G."/>
            <person name="Maruyama T."/>
            <person name="Michael T.P."/>
            <person name="Mikami K."/>
            <person name="Miyazaki S."/>
            <person name="Morinaga S."/>
            <person name="Murata T."/>
            <person name="Mueller-Roeber B."/>
            <person name="Nelson D.R."/>
            <person name="Obara M."/>
            <person name="Oguri Y."/>
            <person name="Olmstead R.G."/>
            <person name="Onodera N."/>
            <person name="Petersen B.L."/>
            <person name="Pils B."/>
            <person name="Prigge M."/>
            <person name="Rensing S.A."/>
            <person name="Riano-Pachon D.M."/>
            <person name="Roberts A.W."/>
            <person name="Sato Y."/>
            <person name="Scheller H.V."/>
            <person name="Schulz B."/>
            <person name="Schulz C."/>
            <person name="Shakirov E.V."/>
            <person name="Shibagaki N."/>
            <person name="Shinohara N."/>
            <person name="Shippen D.E."/>
            <person name="Soerensen I."/>
            <person name="Sotooka R."/>
            <person name="Sugimoto N."/>
            <person name="Sugita M."/>
            <person name="Sumikawa N."/>
            <person name="Tanurdzic M."/>
            <person name="Theissen G."/>
            <person name="Ulvskov P."/>
            <person name="Wakazuki S."/>
            <person name="Weng J.K."/>
            <person name="Willats W.W."/>
            <person name="Wipf D."/>
            <person name="Wolf P.G."/>
            <person name="Yang L."/>
            <person name="Zimmer A.D."/>
            <person name="Zhu Q."/>
            <person name="Mitros T."/>
            <person name="Hellsten U."/>
            <person name="Loque D."/>
            <person name="Otillar R."/>
            <person name="Salamov A."/>
            <person name="Schmutz J."/>
            <person name="Shapiro H."/>
            <person name="Lindquist E."/>
            <person name="Lucas S."/>
            <person name="Rokhsar D."/>
            <person name="Grigoriev I.V."/>
        </authorList>
    </citation>
    <scope>NUCLEOTIDE SEQUENCE [LARGE SCALE GENOMIC DNA]</scope>
</reference>
<feature type="compositionally biased region" description="Polar residues" evidence="1">
    <location>
        <begin position="1"/>
        <end position="10"/>
    </location>
</feature>
<organism evidence="5">
    <name type="scientific">Selaginella moellendorffii</name>
    <name type="common">Spikemoss</name>
    <dbReference type="NCBI Taxonomy" id="88036"/>
    <lineage>
        <taxon>Eukaryota</taxon>
        <taxon>Viridiplantae</taxon>
        <taxon>Streptophyta</taxon>
        <taxon>Embryophyta</taxon>
        <taxon>Tracheophyta</taxon>
        <taxon>Lycopodiopsida</taxon>
        <taxon>Selaginellales</taxon>
        <taxon>Selaginellaceae</taxon>
        <taxon>Selaginella</taxon>
    </lineage>
</organism>
<dbReference type="OMA" id="KRRFYDW"/>
<keyword evidence="2" id="KW-1133">Transmembrane helix</keyword>
<dbReference type="InterPro" id="IPR036869">
    <property type="entry name" value="J_dom_sf"/>
</dbReference>
<keyword evidence="2" id="KW-0472">Membrane</keyword>
<proteinExistence type="predicted"/>
<sequence length="252" mass="28205">MLLSRSSSSCHGRPRPQLKVGSSSPIKCSAVPNAPNKRANRMIEWSSPDEGWIRFDKDDDPDKEGQGGGRAAAEAAAATQEGKDDQAGLDDTITDLIAHVSGTHYEFLGITPEADTEEIKVAYRKLSKQYHPDSTTLPLEVAGKKFLRLKEAYNVLSSEDDRKLYDWHLAQEASKARGGRFIWPYEVDRSQLRESSKPPKWKTEWQPKLDPIEVLDGKNLKLSDQQQTALAFDLFAILVSVATMIYVGFFKH</sequence>
<dbReference type="SUPFAM" id="SSF46565">
    <property type="entry name" value="Chaperone J-domain"/>
    <property type="match status" value="1"/>
</dbReference>